<feature type="transmembrane region" description="Helical" evidence="8">
    <location>
        <begin position="42"/>
        <end position="63"/>
    </location>
</feature>
<evidence type="ECO:0000313" key="10">
    <source>
        <dbReference type="Proteomes" id="UP000007030"/>
    </source>
</evidence>
<gene>
    <name evidence="9" type="ordered locus">Marky_0029</name>
</gene>
<keyword evidence="4" id="KW-1003">Cell membrane</keyword>
<feature type="transmembrane region" description="Helical" evidence="8">
    <location>
        <begin position="75"/>
        <end position="96"/>
    </location>
</feature>
<feature type="transmembrane region" description="Helical" evidence="8">
    <location>
        <begin position="269"/>
        <end position="287"/>
    </location>
</feature>
<dbReference type="EMBL" id="CP002630">
    <property type="protein sequence ID" value="AEB10794.1"/>
    <property type="molecule type" value="Genomic_DNA"/>
</dbReference>
<protein>
    <recommendedName>
        <fullName evidence="11">Permease</fullName>
    </recommendedName>
</protein>
<feature type="transmembrane region" description="Helical" evidence="8">
    <location>
        <begin position="20"/>
        <end position="36"/>
    </location>
</feature>
<dbReference type="PANTHER" id="PTHR21716:SF53">
    <property type="entry name" value="PERMEASE PERM-RELATED"/>
    <property type="match status" value="1"/>
</dbReference>
<organism evidence="9 10">
    <name type="scientific">Marinithermus hydrothermalis (strain DSM 14884 / JCM 11576 / T1)</name>
    <dbReference type="NCBI Taxonomy" id="869210"/>
    <lineage>
        <taxon>Bacteria</taxon>
        <taxon>Thermotogati</taxon>
        <taxon>Deinococcota</taxon>
        <taxon>Deinococci</taxon>
        <taxon>Thermales</taxon>
        <taxon>Thermaceae</taxon>
        <taxon>Marinithermus</taxon>
    </lineage>
</organism>
<dbReference type="Proteomes" id="UP000007030">
    <property type="component" value="Chromosome"/>
</dbReference>
<reference evidence="9 10" key="1">
    <citation type="journal article" date="2012" name="Stand. Genomic Sci.">
        <title>Complete genome sequence of the aerobic, heterotroph Marinithermus hydrothermalis type strain (T1(T)) from a deep-sea hydrothermal vent chimney.</title>
        <authorList>
            <person name="Copeland A."/>
            <person name="Gu W."/>
            <person name="Yasawong M."/>
            <person name="Lapidus A."/>
            <person name="Lucas S."/>
            <person name="Deshpande S."/>
            <person name="Pagani I."/>
            <person name="Tapia R."/>
            <person name="Cheng J.F."/>
            <person name="Goodwin L.A."/>
            <person name="Pitluck S."/>
            <person name="Liolios K."/>
            <person name="Ivanova N."/>
            <person name="Mavromatis K."/>
            <person name="Mikhailova N."/>
            <person name="Pati A."/>
            <person name="Chen A."/>
            <person name="Palaniappan K."/>
            <person name="Land M."/>
            <person name="Pan C."/>
            <person name="Brambilla E.M."/>
            <person name="Rohde M."/>
            <person name="Tindall B.J."/>
            <person name="Sikorski J."/>
            <person name="Goker M."/>
            <person name="Detter J.C."/>
            <person name="Bristow J."/>
            <person name="Eisen J.A."/>
            <person name="Markowitz V."/>
            <person name="Hugenholtz P."/>
            <person name="Kyrpides N.C."/>
            <person name="Klenk H.P."/>
            <person name="Woyke T."/>
        </authorList>
    </citation>
    <scope>NUCLEOTIDE SEQUENCE [LARGE SCALE GENOMIC DNA]</scope>
    <source>
        <strain evidence="10">DSM 14884 / JCM 11576 / T1</strain>
    </source>
</reference>
<dbReference type="GO" id="GO:0055085">
    <property type="term" value="P:transmembrane transport"/>
    <property type="evidence" value="ECO:0007669"/>
    <property type="project" value="TreeGrafter"/>
</dbReference>
<evidence type="ECO:0000256" key="8">
    <source>
        <dbReference type="SAM" id="Phobius"/>
    </source>
</evidence>
<dbReference type="STRING" id="869210.Marky_0029"/>
<proteinExistence type="inferred from homology"/>
<evidence type="ECO:0000256" key="7">
    <source>
        <dbReference type="ARBA" id="ARBA00023136"/>
    </source>
</evidence>
<keyword evidence="5 8" id="KW-0812">Transmembrane</keyword>
<dbReference type="eggNOG" id="COG0628">
    <property type="taxonomic scope" value="Bacteria"/>
</dbReference>
<dbReference type="Pfam" id="PF01594">
    <property type="entry name" value="AI-2E_transport"/>
    <property type="match status" value="1"/>
</dbReference>
<dbReference type="PANTHER" id="PTHR21716">
    <property type="entry name" value="TRANSMEMBRANE PROTEIN"/>
    <property type="match status" value="1"/>
</dbReference>
<dbReference type="InterPro" id="IPR002549">
    <property type="entry name" value="AI-2E-like"/>
</dbReference>
<comment type="subcellular location">
    <subcellularLocation>
        <location evidence="1">Cell membrane</location>
        <topology evidence="1">Multi-pass membrane protein</topology>
    </subcellularLocation>
</comment>
<feature type="transmembrane region" description="Helical" evidence="8">
    <location>
        <begin position="169"/>
        <end position="195"/>
    </location>
</feature>
<evidence type="ECO:0000256" key="1">
    <source>
        <dbReference type="ARBA" id="ARBA00004651"/>
    </source>
</evidence>
<evidence type="ECO:0000256" key="4">
    <source>
        <dbReference type="ARBA" id="ARBA00022475"/>
    </source>
</evidence>
<keyword evidence="7 8" id="KW-0472">Membrane</keyword>
<dbReference type="AlphaFoldDB" id="F2NKN1"/>
<keyword evidence="10" id="KW-1185">Reference proteome</keyword>
<evidence type="ECO:0008006" key="11">
    <source>
        <dbReference type="Google" id="ProtNLM"/>
    </source>
</evidence>
<feature type="transmembrane region" description="Helical" evidence="8">
    <location>
        <begin position="329"/>
        <end position="358"/>
    </location>
</feature>
<accession>F2NKN1</accession>
<feature type="transmembrane region" description="Helical" evidence="8">
    <location>
        <begin position="235"/>
        <end position="263"/>
    </location>
</feature>
<dbReference type="HOGENOM" id="CLU_031275_8_1_0"/>
<evidence type="ECO:0000256" key="6">
    <source>
        <dbReference type="ARBA" id="ARBA00022989"/>
    </source>
</evidence>
<evidence type="ECO:0000256" key="5">
    <source>
        <dbReference type="ARBA" id="ARBA00022692"/>
    </source>
</evidence>
<feature type="transmembrane region" description="Helical" evidence="8">
    <location>
        <begin position="294"/>
        <end position="317"/>
    </location>
</feature>
<sequence>MRYPKPMRDAFQQVWANPYVRVLAALLGVWALYQLLARAQSVWTAFVVAYVLAYLANPLVCWLERFRVRRVLGVVVAYALLFLFLGFASVLVAEVVGQLSRFARDLPALVAPLVQWVEGLPDRITRFEVPPELERVLQGASASLQALLEGFANTLLEWLRTLLGTGGSLIQGLAGIVGGLFQLFIVFVLTAYMLLDFPRIGQSLIQVFPRPYQPLIQDLAAKLDHAVGGYVRGQLLIAALVGTVVGLGLFFLGVPLAAALGFIAGVFNLVPYLGVIVSIIPALLLALPQGGVAVVGTLVVFILANQLEAHLFSPLILSRATQLHPVTVILAILAGATLFGLWGAVLAVPFAAFLKVIFSEYYLNSRWYENG</sequence>
<evidence type="ECO:0000256" key="3">
    <source>
        <dbReference type="ARBA" id="ARBA00022448"/>
    </source>
</evidence>
<keyword evidence="6 8" id="KW-1133">Transmembrane helix</keyword>
<evidence type="ECO:0000313" key="9">
    <source>
        <dbReference type="EMBL" id="AEB10794.1"/>
    </source>
</evidence>
<name>F2NKN1_MARHT</name>
<comment type="similarity">
    <text evidence="2">Belongs to the autoinducer-2 exporter (AI-2E) (TC 2.A.86) family.</text>
</comment>
<dbReference type="KEGG" id="mhd:Marky_0029"/>
<dbReference type="GO" id="GO:0005886">
    <property type="term" value="C:plasma membrane"/>
    <property type="evidence" value="ECO:0007669"/>
    <property type="project" value="UniProtKB-SubCell"/>
</dbReference>
<evidence type="ECO:0000256" key="2">
    <source>
        <dbReference type="ARBA" id="ARBA00009773"/>
    </source>
</evidence>
<keyword evidence="3" id="KW-0813">Transport</keyword>